<keyword evidence="2" id="KW-1185">Reference proteome</keyword>
<proteinExistence type="predicted"/>
<gene>
    <name evidence="1" type="ORF">NP603_17765</name>
</gene>
<dbReference type="Proteomes" id="UP001524569">
    <property type="component" value="Unassembled WGS sequence"/>
</dbReference>
<sequence length="265" mass="29360">MNLGSTGSFTDRPTITYTPLTGAHFLQVMMTPIPPPALFRLIEEGWPADMLLQIGVQSINGISNRKGGARGRAADSDFGVLLAALERLQASGVLGLRVELSKDTKQEGTILVISQTALPAEVEADRLLVRKQLGLRPELKEFKVVYGAVAEKDDVIAVQTRSGFQIMNLLGTNVEVPSEHIAEQRTYPPFQEPEGAQALPPLIRIHAEKSLPSDVFAAVKYRDYWYWIDDRDFRSKAIFTFLMIIMTLAENDEKVQPPIVTIQGN</sequence>
<organism evidence="1 2">
    <name type="scientific">Methylomonas aurea</name>
    <dbReference type="NCBI Taxonomy" id="2952224"/>
    <lineage>
        <taxon>Bacteria</taxon>
        <taxon>Pseudomonadati</taxon>
        <taxon>Pseudomonadota</taxon>
        <taxon>Gammaproteobacteria</taxon>
        <taxon>Methylococcales</taxon>
        <taxon>Methylococcaceae</taxon>
        <taxon>Methylomonas</taxon>
    </lineage>
</organism>
<accession>A0ABT1UMV8</accession>
<evidence type="ECO:0000313" key="2">
    <source>
        <dbReference type="Proteomes" id="UP001524569"/>
    </source>
</evidence>
<name>A0ABT1UMV8_9GAMM</name>
<reference evidence="1 2" key="1">
    <citation type="submission" date="2022-07" db="EMBL/GenBank/DDBJ databases">
        <title>Methylomonas rivi sp. nov., Methylomonas rosea sp. nov., Methylomonas aureus sp. nov. and Methylomonas subterranea sp. nov., four novel methanotrophs isolated from a freshwater creek and the deep terrestrial subsurface.</title>
        <authorList>
            <person name="Abin C."/>
            <person name="Sankaranarayanan K."/>
            <person name="Garner C."/>
            <person name="Sindelar R."/>
            <person name="Kotary K."/>
            <person name="Garner R."/>
            <person name="Barclay S."/>
            <person name="Lawson P."/>
            <person name="Krumholz L."/>
        </authorList>
    </citation>
    <scope>NUCLEOTIDE SEQUENCE [LARGE SCALE GENOMIC DNA]</scope>
    <source>
        <strain evidence="1 2">SURF-1</strain>
    </source>
</reference>
<protein>
    <submittedName>
        <fullName evidence="1">Uncharacterized protein</fullName>
    </submittedName>
</protein>
<dbReference type="RefSeq" id="WP_157198338.1">
    <property type="nucleotide sequence ID" value="NZ_JANIBM010000032.1"/>
</dbReference>
<comment type="caution">
    <text evidence="1">The sequence shown here is derived from an EMBL/GenBank/DDBJ whole genome shotgun (WGS) entry which is preliminary data.</text>
</comment>
<evidence type="ECO:0000313" key="1">
    <source>
        <dbReference type="EMBL" id="MCQ8182975.1"/>
    </source>
</evidence>
<dbReference type="EMBL" id="JANIBM010000032">
    <property type="protein sequence ID" value="MCQ8182975.1"/>
    <property type="molecule type" value="Genomic_DNA"/>
</dbReference>